<protein>
    <submittedName>
        <fullName evidence="2 3">Uncharacterized protein</fullName>
    </submittedName>
</protein>
<dbReference type="RefSeq" id="XP_005842288.1">
    <property type="nucleotide sequence ID" value="XM_005842231.1"/>
</dbReference>
<reference evidence="4" key="2">
    <citation type="submission" date="2012-11" db="EMBL/GenBank/DDBJ databases">
        <authorList>
            <person name="Kuo A."/>
            <person name="Curtis B.A."/>
            <person name="Tanifuji G."/>
            <person name="Burki F."/>
            <person name="Gruber A."/>
            <person name="Irimia M."/>
            <person name="Maruyama S."/>
            <person name="Arias M.C."/>
            <person name="Ball S.G."/>
            <person name="Gile G.H."/>
            <person name="Hirakawa Y."/>
            <person name="Hopkins J.F."/>
            <person name="Rensing S.A."/>
            <person name="Schmutz J."/>
            <person name="Symeonidi A."/>
            <person name="Elias M."/>
            <person name="Eveleigh R.J."/>
            <person name="Herman E.K."/>
            <person name="Klute M.J."/>
            <person name="Nakayama T."/>
            <person name="Obornik M."/>
            <person name="Reyes-Prieto A."/>
            <person name="Armbrust E.V."/>
            <person name="Aves S.J."/>
            <person name="Beiko R.G."/>
            <person name="Coutinho P."/>
            <person name="Dacks J.B."/>
            <person name="Durnford D.G."/>
            <person name="Fast N.M."/>
            <person name="Green B.R."/>
            <person name="Grisdale C."/>
            <person name="Hempe F."/>
            <person name="Henrissat B."/>
            <person name="Hoppner M.P."/>
            <person name="Ishida K.-I."/>
            <person name="Kim E."/>
            <person name="Koreny L."/>
            <person name="Kroth P.G."/>
            <person name="Liu Y."/>
            <person name="Malik S.-B."/>
            <person name="Maier U.G."/>
            <person name="McRose D."/>
            <person name="Mock T."/>
            <person name="Neilson J.A."/>
            <person name="Onodera N.T."/>
            <person name="Poole A.M."/>
            <person name="Pritham E.J."/>
            <person name="Richards T.A."/>
            <person name="Rocap G."/>
            <person name="Roy S.W."/>
            <person name="Sarai C."/>
            <person name="Schaack S."/>
            <person name="Shirato S."/>
            <person name="Slamovits C.H."/>
            <person name="Spencer D.F."/>
            <person name="Suzuki S."/>
            <person name="Worden A.Z."/>
            <person name="Zauner S."/>
            <person name="Barry K."/>
            <person name="Bell C."/>
            <person name="Bharti A.K."/>
            <person name="Crow J.A."/>
            <person name="Grimwood J."/>
            <person name="Kramer R."/>
            <person name="Lindquist E."/>
            <person name="Lucas S."/>
            <person name="Salamov A."/>
            <person name="McFadden G.I."/>
            <person name="Lane C.E."/>
            <person name="Keeling P.J."/>
            <person name="Gray M.W."/>
            <person name="Grigoriev I.V."/>
            <person name="Archibald J.M."/>
        </authorList>
    </citation>
    <scope>NUCLEOTIDE SEQUENCE</scope>
    <source>
        <strain evidence="4">CCMP2712</strain>
    </source>
</reference>
<evidence type="ECO:0000313" key="3">
    <source>
        <dbReference type="EnsemblProtists" id="EKX55308"/>
    </source>
</evidence>
<dbReference type="KEGG" id="gtt:GUITHDRAFT_99088"/>
<dbReference type="EnsemblProtists" id="EKX55308">
    <property type="protein sequence ID" value="EKX55308"/>
    <property type="gene ID" value="GUITHDRAFT_99088"/>
</dbReference>
<evidence type="ECO:0000256" key="1">
    <source>
        <dbReference type="SAM" id="MobiDB-lite"/>
    </source>
</evidence>
<reference evidence="3" key="3">
    <citation type="submission" date="2016-03" db="UniProtKB">
        <authorList>
            <consortium name="EnsemblProtists"/>
        </authorList>
    </citation>
    <scope>IDENTIFICATION</scope>
</reference>
<organism evidence="2">
    <name type="scientific">Guillardia theta (strain CCMP2712)</name>
    <name type="common">Cryptophyte</name>
    <dbReference type="NCBI Taxonomy" id="905079"/>
    <lineage>
        <taxon>Eukaryota</taxon>
        <taxon>Cryptophyceae</taxon>
        <taxon>Pyrenomonadales</taxon>
        <taxon>Geminigeraceae</taxon>
        <taxon>Guillardia</taxon>
    </lineage>
</organism>
<accession>L1K4P6</accession>
<gene>
    <name evidence="2" type="ORF">GUITHDRAFT_99088</name>
</gene>
<sequence>MHFRPVHGMLLVEELRTAVITSMDVKGSEFCIKIPSTGNFTCMQDDPELQAFFAPIVDNSTSCSISTPGSQPSCPHTPTRHSEHKKIQANFFGLPSLMLEVQQQLNLIQAPCTTQDYAIKTPMTTPLSPSRTSFQHQRLVQAISSISESQVISCSMDSVPLKDKPVYMQQEGRFGLLDINSPNMQVVIGFIIPGSDACSIKTRLADLLNVENEKWRNNEGVASDSTDDSQGSDAYAAGAMQTDGNIAKRRKREVKHDLGRILQQAGFRTLQKKEKTGFNNFDRSFRNIGSDCKALVLLFDPETLRKYDADVLSKARMNSEQRRSRGKENCPTRPRTKLSRKKLDFSVNFTLPSNNFAMLPR</sequence>
<dbReference type="HOGENOM" id="CLU_768239_0_0_1"/>
<dbReference type="EMBL" id="JH992965">
    <property type="protein sequence ID" value="EKX55308.1"/>
    <property type="molecule type" value="Genomic_DNA"/>
</dbReference>
<dbReference type="AlphaFoldDB" id="L1K4P6"/>
<evidence type="ECO:0000313" key="4">
    <source>
        <dbReference type="Proteomes" id="UP000011087"/>
    </source>
</evidence>
<feature type="region of interest" description="Disordered" evidence="1">
    <location>
        <begin position="315"/>
        <end position="335"/>
    </location>
</feature>
<dbReference type="GeneID" id="17311922"/>
<reference evidence="2 4" key="1">
    <citation type="journal article" date="2012" name="Nature">
        <title>Algal genomes reveal evolutionary mosaicism and the fate of nucleomorphs.</title>
        <authorList>
            <consortium name="DOE Joint Genome Institute"/>
            <person name="Curtis B.A."/>
            <person name="Tanifuji G."/>
            <person name="Burki F."/>
            <person name="Gruber A."/>
            <person name="Irimia M."/>
            <person name="Maruyama S."/>
            <person name="Arias M.C."/>
            <person name="Ball S.G."/>
            <person name="Gile G.H."/>
            <person name="Hirakawa Y."/>
            <person name="Hopkins J.F."/>
            <person name="Kuo A."/>
            <person name="Rensing S.A."/>
            <person name="Schmutz J."/>
            <person name="Symeonidi A."/>
            <person name="Elias M."/>
            <person name="Eveleigh R.J."/>
            <person name="Herman E.K."/>
            <person name="Klute M.J."/>
            <person name="Nakayama T."/>
            <person name="Obornik M."/>
            <person name="Reyes-Prieto A."/>
            <person name="Armbrust E.V."/>
            <person name="Aves S.J."/>
            <person name="Beiko R.G."/>
            <person name="Coutinho P."/>
            <person name="Dacks J.B."/>
            <person name="Durnford D.G."/>
            <person name="Fast N.M."/>
            <person name="Green B.R."/>
            <person name="Grisdale C.J."/>
            <person name="Hempel F."/>
            <person name="Henrissat B."/>
            <person name="Hoppner M.P."/>
            <person name="Ishida K."/>
            <person name="Kim E."/>
            <person name="Koreny L."/>
            <person name="Kroth P.G."/>
            <person name="Liu Y."/>
            <person name="Malik S.B."/>
            <person name="Maier U.G."/>
            <person name="McRose D."/>
            <person name="Mock T."/>
            <person name="Neilson J.A."/>
            <person name="Onodera N.T."/>
            <person name="Poole A.M."/>
            <person name="Pritham E.J."/>
            <person name="Richards T.A."/>
            <person name="Rocap G."/>
            <person name="Roy S.W."/>
            <person name="Sarai C."/>
            <person name="Schaack S."/>
            <person name="Shirato S."/>
            <person name="Slamovits C.H."/>
            <person name="Spencer D.F."/>
            <person name="Suzuki S."/>
            <person name="Worden A.Z."/>
            <person name="Zauner S."/>
            <person name="Barry K."/>
            <person name="Bell C."/>
            <person name="Bharti A.K."/>
            <person name="Crow J.A."/>
            <person name="Grimwood J."/>
            <person name="Kramer R."/>
            <person name="Lindquist E."/>
            <person name="Lucas S."/>
            <person name="Salamov A."/>
            <person name="McFadden G.I."/>
            <person name="Lane C.E."/>
            <person name="Keeling P.J."/>
            <person name="Gray M.W."/>
            <person name="Grigoriev I.V."/>
            <person name="Archibald J.M."/>
        </authorList>
    </citation>
    <scope>NUCLEOTIDE SEQUENCE</scope>
    <source>
        <strain evidence="2 4">CCMP2712</strain>
    </source>
</reference>
<keyword evidence="4" id="KW-1185">Reference proteome</keyword>
<feature type="compositionally biased region" description="Basic and acidic residues" evidence="1">
    <location>
        <begin position="315"/>
        <end position="330"/>
    </location>
</feature>
<proteinExistence type="predicted"/>
<dbReference type="Proteomes" id="UP000011087">
    <property type="component" value="Unassembled WGS sequence"/>
</dbReference>
<dbReference type="PaxDb" id="55529-EKX55308"/>
<evidence type="ECO:0000313" key="2">
    <source>
        <dbReference type="EMBL" id="EKX55308.1"/>
    </source>
</evidence>
<name>L1K4P6_GUITC</name>